<comment type="caution">
    <text evidence="1">The sequence shown here is derived from an EMBL/GenBank/DDBJ whole genome shotgun (WGS) entry which is preliminary data.</text>
</comment>
<name>C6LAM3_9FIRM</name>
<gene>
    <name evidence="1" type="ORF">BRYFOR_05664</name>
</gene>
<accession>C6LAM3</accession>
<proteinExistence type="predicted"/>
<dbReference type="AlphaFoldDB" id="C6LAM3"/>
<evidence type="ECO:0000313" key="1">
    <source>
        <dbReference type="EMBL" id="EET62629.1"/>
    </source>
</evidence>
<reference evidence="1" key="1">
    <citation type="submission" date="2009-07" db="EMBL/GenBank/DDBJ databases">
        <authorList>
            <person name="Weinstock G."/>
            <person name="Sodergren E."/>
            <person name="Clifton S."/>
            <person name="Fulton L."/>
            <person name="Fulton B."/>
            <person name="Courtney L."/>
            <person name="Fronick C."/>
            <person name="Harrison M."/>
            <person name="Strong C."/>
            <person name="Farmer C."/>
            <person name="Delahaunty K."/>
            <person name="Markovic C."/>
            <person name="Hall O."/>
            <person name="Minx P."/>
            <person name="Tomlinson C."/>
            <person name="Mitreva M."/>
            <person name="Nelson J."/>
            <person name="Hou S."/>
            <person name="Wollam A."/>
            <person name="Pepin K.H."/>
            <person name="Johnson M."/>
            <person name="Bhonagiri V."/>
            <person name="Nash W.E."/>
            <person name="Warren W."/>
            <person name="Chinwalla A."/>
            <person name="Mardis E.R."/>
            <person name="Wilson R.K."/>
        </authorList>
    </citation>
    <scope>NUCLEOTIDE SEQUENCE [LARGE SCALE GENOMIC DNA]</scope>
    <source>
        <strain evidence="1">DSM 14469</strain>
    </source>
</reference>
<dbReference type="Proteomes" id="UP000005561">
    <property type="component" value="Unassembled WGS sequence"/>
</dbReference>
<keyword evidence="2" id="KW-1185">Reference proteome</keyword>
<dbReference type="EMBL" id="ACCL02000002">
    <property type="protein sequence ID" value="EET62629.1"/>
    <property type="molecule type" value="Genomic_DNA"/>
</dbReference>
<organism evidence="1 2">
    <name type="scientific">Marvinbryantia formatexigens DSM 14469</name>
    <dbReference type="NCBI Taxonomy" id="478749"/>
    <lineage>
        <taxon>Bacteria</taxon>
        <taxon>Bacillati</taxon>
        <taxon>Bacillota</taxon>
        <taxon>Clostridia</taxon>
        <taxon>Lachnospirales</taxon>
        <taxon>Lachnospiraceae</taxon>
        <taxon>Marvinbryantia</taxon>
    </lineage>
</organism>
<sequence>MFPYIIVFLLVLQSVAIRSGTILTVYFANFNPYNSQIFVVYFVKNY</sequence>
<protein>
    <submittedName>
        <fullName evidence="1">Uncharacterized protein</fullName>
    </submittedName>
</protein>
<evidence type="ECO:0000313" key="2">
    <source>
        <dbReference type="Proteomes" id="UP000005561"/>
    </source>
</evidence>